<keyword evidence="6" id="KW-1185">Reference proteome</keyword>
<dbReference type="Pfam" id="PF23658">
    <property type="entry name" value="PDZ_CPAF_rel"/>
    <property type="match status" value="1"/>
</dbReference>
<dbReference type="OrthoDB" id="27214at2759"/>
<dbReference type="Proteomes" id="UP000754883">
    <property type="component" value="Unassembled WGS sequence"/>
</dbReference>
<name>A0A9N9U304_9HYPO</name>
<dbReference type="Pfam" id="PF03572">
    <property type="entry name" value="Peptidase_S41"/>
    <property type="match status" value="1"/>
</dbReference>
<evidence type="ECO:0000313" key="6">
    <source>
        <dbReference type="Proteomes" id="UP000754883"/>
    </source>
</evidence>
<dbReference type="Gene3D" id="3.90.226.10">
    <property type="entry name" value="2-enoyl-CoA Hydratase, Chain A, domain 1"/>
    <property type="match status" value="1"/>
</dbReference>
<dbReference type="SUPFAM" id="SSF52096">
    <property type="entry name" value="ClpP/crotonase"/>
    <property type="match status" value="1"/>
</dbReference>
<evidence type="ECO:0000259" key="3">
    <source>
        <dbReference type="Pfam" id="PF03572"/>
    </source>
</evidence>
<dbReference type="EMBL" id="CABFNO020001296">
    <property type="protein sequence ID" value="CAG9977232.1"/>
    <property type="molecule type" value="Genomic_DNA"/>
</dbReference>
<reference evidence="5" key="1">
    <citation type="submission" date="2021-10" db="EMBL/GenBank/DDBJ databases">
        <authorList>
            <person name="Piombo E."/>
        </authorList>
    </citation>
    <scope>NUCLEOTIDE SEQUENCE</scope>
</reference>
<evidence type="ECO:0000256" key="2">
    <source>
        <dbReference type="SAM" id="SignalP"/>
    </source>
</evidence>
<comment type="caution">
    <text evidence="5">The sequence shown here is derived from an EMBL/GenBank/DDBJ whole genome shotgun (WGS) entry which is preliminary data.</text>
</comment>
<sequence length="792" mass="84391">MLSLNILKALCAVFALAIPHAAAQTSTDPCAAVATAQAKAFNNNIPKDGDLVLSALFDADTAYKCVLSVPFNKDHALQILDLAMQYAGFQTTLAYLKNPPQSYLQAPIDVIDRFNQIRQKINGNKYPNLYAFDLDMLAIVRDTHEGHFSLPTGVLNLFKWSLPDTLVSFSKDGKEIPQVYSAQDVFGNVSNPSPVVQLGGQSVFEYLRSYASNTSDLGLVEPHAEWNVIMQNSAYSFGASGSDDYQSYYPGYFESTPVYNGPSIAGSFANGTRFEWKYQAGSNQLLGQGNLTSGQDIYDNYVMNPDFGSNDSNKKRAAGPFDPRKLPGSPVVKRDTPAVSATAVPLPNYPKNPIVIQANFSSGGIVSGYILESDSIGVLSIPSFTAQDGKADPLSFHDAVAGFINQASSKGMKKVVIDLSGNGGGNVNLGYDTFKQFFPSGQPGSAVRARVTPQVNTYGSIVTGIARDNGTFFDSDVKSSFAAVTLGAGQVNADYTLNQNRSAWKSWGSFCTPQPIHGDNFTKLATYNLTDPRTTADLGFQMANTNNSQASPAAPWAASDIIILLDGYCASTCNIFVDLMKNDAGVKTVAVGGVPQNSPMQGVAGTRGASVVPWYRYTGLSEAIGSLIAQDPNDSAKAFTAFGLNASDLNGLPPRTDQAPWNVREAGINALDMIRFDSPQEPRQFAYEAANCRLFYTRDMIRDVSQVWRAAVQVAGGNNSQCVEGSVNAQGSGVNETVTTSVGFTAADIWNGAANSTNATQNSSNTDSSGSDHGVGMAGLVVLLSLMVALTS</sequence>
<protein>
    <recommendedName>
        <fullName evidence="7">Tail specific protease domain-containing protein</fullName>
    </recommendedName>
</protein>
<dbReference type="AlphaFoldDB" id="A0A9N9U304"/>
<feature type="signal peptide" evidence="2">
    <location>
        <begin position="1"/>
        <end position="23"/>
    </location>
</feature>
<keyword evidence="2" id="KW-0732">Signal</keyword>
<proteinExistence type="predicted"/>
<dbReference type="GO" id="GO:0006508">
    <property type="term" value="P:proteolysis"/>
    <property type="evidence" value="ECO:0007669"/>
    <property type="project" value="InterPro"/>
</dbReference>
<organism evidence="5 6">
    <name type="scientific">Clonostachys byssicola</name>
    <dbReference type="NCBI Taxonomy" id="160290"/>
    <lineage>
        <taxon>Eukaryota</taxon>
        <taxon>Fungi</taxon>
        <taxon>Dikarya</taxon>
        <taxon>Ascomycota</taxon>
        <taxon>Pezizomycotina</taxon>
        <taxon>Sordariomycetes</taxon>
        <taxon>Hypocreomycetidae</taxon>
        <taxon>Hypocreales</taxon>
        <taxon>Bionectriaceae</taxon>
        <taxon>Clonostachys</taxon>
    </lineage>
</organism>
<evidence type="ECO:0000256" key="1">
    <source>
        <dbReference type="SAM" id="MobiDB-lite"/>
    </source>
</evidence>
<feature type="domain" description="CPAF-like PDZ" evidence="4">
    <location>
        <begin position="160"/>
        <end position="283"/>
    </location>
</feature>
<dbReference type="InterPro" id="IPR005151">
    <property type="entry name" value="Tail-specific_protease"/>
</dbReference>
<dbReference type="PANTHER" id="PTHR37049">
    <property type="entry name" value="PEPTIDASE S41 FAMILY PROTEIN"/>
    <property type="match status" value="1"/>
</dbReference>
<dbReference type="GO" id="GO:0008236">
    <property type="term" value="F:serine-type peptidase activity"/>
    <property type="evidence" value="ECO:0007669"/>
    <property type="project" value="InterPro"/>
</dbReference>
<dbReference type="InterPro" id="IPR056186">
    <property type="entry name" value="PDZ_CPAF-rel"/>
</dbReference>
<feature type="chain" id="PRO_5040383406" description="Tail specific protease domain-containing protein" evidence="2">
    <location>
        <begin position="24"/>
        <end position="792"/>
    </location>
</feature>
<evidence type="ECO:0000313" key="5">
    <source>
        <dbReference type="EMBL" id="CAG9977232.1"/>
    </source>
</evidence>
<dbReference type="InterPro" id="IPR029045">
    <property type="entry name" value="ClpP/crotonase-like_dom_sf"/>
</dbReference>
<feature type="domain" description="Tail specific protease" evidence="3">
    <location>
        <begin position="376"/>
        <end position="584"/>
    </location>
</feature>
<feature type="region of interest" description="Disordered" evidence="1">
    <location>
        <begin position="312"/>
        <end position="333"/>
    </location>
</feature>
<dbReference type="InterPro" id="IPR052766">
    <property type="entry name" value="S41A_metabolite_peptidase"/>
</dbReference>
<dbReference type="PANTHER" id="PTHR37049:SF5">
    <property type="entry name" value="TAIL SPECIFIC PROTEASE DOMAIN-CONTAINING PROTEIN"/>
    <property type="match status" value="1"/>
</dbReference>
<evidence type="ECO:0000259" key="4">
    <source>
        <dbReference type="Pfam" id="PF23658"/>
    </source>
</evidence>
<gene>
    <name evidence="5" type="ORF">CBYS24578_00016093</name>
</gene>
<accession>A0A9N9U304</accession>
<evidence type="ECO:0008006" key="7">
    <source>
        <dbReference type="Google" id="ProtNLM"/>
    </source>
</evidence>